<organism evidence="5 6">
    <name type="scientific">Candidatus Ordinivivax streblomastigis</name>
    <dbReference type="NCBI Taxonomy" id="2540710"/>
    <lineage>
        <taxon>Bacteria</taxon>
        <taxon>Pseudomonadati</taxon>
        <taxon>Bacteroidota</taxon>
        <taxon>Bacteroidia</taxon>
        <taxon>Bacteroidales</taxon>
        <taxon>Candidatus Ordinivivax</taxon>
    </lineage>
</organism>
<keyword evidence="4" id="KW-0732">Signal</keyword>
<protein>
    <recommendedName>
        <fullName evidence="7">Alpha-galactosidase</fullName>
    </recommendedName>
</protein>
<evidence type="ECO:0000256" key="4">
    <source>
        <dbReference type="SAM" id="SignalP"/>
    </source>
</evidence>
<evidence type="ECO:0000313" key="6">
    <source>
        <dbReference type="Proteomes" id="UP000324575"/>
    </source>
</evidence>
<dbReference type="GO" id="GO:0005975">
    <property type="term" value="P:carbohydrate metabolic process"/>
    <property type="evidence" value="ECO:0007669"/>
    <property type="project" value="InterPro"/>
</dbReference>
<name>A0A5M8NWX7_9BACT</name>
<evidence type="ECO:0008006" key="7">
    <source>
        <dbReference type="Google" id="ProtNLM"/>
    </source>
</evidence>
<evidence type="ECO:0000256" key="3">
    <source>
        <dbReference type="ARBA" id="ARBA00023295"/>
    </source>
</evidence>
<proteinExistence type="inferred from homology"/>
<dbReference type="SUPFAM" id="SSF51445">
    <property type="entry name" value="(Trans)glycosidases"/>
    <property type="match status" value="1"/>
</dbReference>
<dbReference type="AlphaFoldDB" id="A0A5M8NWX7"/>
<dbReference type="InterPro" id="IPR017853">
    <property type="entry name" value="GH"/>
</dbReference>
<dbReference type="GO" id="GO:0004553">
    <property type="term" value="F:hydrolase activity, hydrolyzing O-glycosyl compounds"/>
    <property type="evidence" value="ECO:0007669"/>
    <property type="project" value="InterPro"/>
</dbReference>
<comment type="similarity">
    <text evidence="1">Belongs to the glycosyl hydrolase 27 family.</text>
</comment>
<dbReference type="InterPro" id="IPR002241">
    <property type="entry name" value="Glyco_hydro_27"/>
</dbReference>
<dbReference type="EMBL" id="SNRX01000023">
    <property type="protein sequence ID" value="KAA6301233.1"/>
    <property type="molecule type" value="Genomic_DNA"/>
</dbReference>
<dbReference type="InterPro" id="IPR013785">
    <property type="entry name" value="Aldolase_TIM"/>
</dbReference>
<evidence type="ECO:0000256" key="2">
    <source>
        <dbReference type="ARBA" id="ARBA00022801"/>
    </source>
</evidence>
<feature type="chain" id="PRO_5024296651" description="Alpha-galactosidase" evidence="4">
    <location>
        <begin position="23"/>
        <end position="778"/>
    </location>
</feature>
<sequence length="778" mass="87048">MKNYKKYSLLGLIIWASSFSFAADFSIRESGWTIQYKTDSKSLDYTYQGKTILLNVRPEASYTLSGSNFEVNSSSFQNASLAKKSSNDNFGSGVVYTIKFTNPGAAVSLEEDFFFYNTYPYLISELRLVSTTEIASNYLAPFVSTTPVAFLDGNAADNRMLLVPWDNDGFVRYACSKLNTELTSYEVTGIYNGDTRNGLVVGSISHDTWKTGISIKASGNNTVERIKCYSGVSSDLTRDKIPHGKVKGKIIRSAKMFLGYFDDWRVGMETFGYANTLIVPALTTWKRGTPIGWNSWGVLMEKIDYTNLTEVATFLKNELYDQGYHNEQGNVIIDLDSFWAEGLPTDDLRKQFATDCKQRGQIPGIYWGPFANWGGIDNSVEFTDNQYNFRECTIYANGVAQTLDGAYCLDPTHPAVKDRITKMFAQFKDWGYEYVKLDFVNFAAVQADSYYDKSVTTAIQAYNQGFQYLLDAAGDMFISLSIAPMFPYQYGNSRRMSCDAWGTIGHTEYVMNALSYGWWTDQFYQFNDPDHVVLQREGESEGANRARITSAAITGMLLMGDNFSTSYTERGNPTLSKARAIKLATNEGILDIARMGTSFMPVYGHKMAESTKAENLFMRHTDAYLYVACINYYSAIQSVSGSIPLDQLGITAEEIETIEELWTGETRTLKNGEFTYAVSSCDARVYRIKKKTSSLSLISLDKGEKSLVVSAKDGILTIKSQQPLNKVEIYSLQGQCLTSDSFAPTSEINREVPSFNHGVFVVKCYSDTQGTIVKKISI</sequence>
<accession>A0A5M8NWX7</accession>
<comment type="caution">
    <text evidence="5">The sequence shown here is derived from an EMBL/GenBank/DDBJ whole genome shotgun (WGS) entry which is preliminary data.</text>
</comment>
<gene>
    <name evidence="5" type="ORF">EZS26_002622</name>
</gene>
<dbReference type="PANTHER" id="PTHR11452:SF75">
    <property type="entry name" value="ALPHA-GALACTOSIDASE MEL1"/>
    <property type="match status" value="1"/>
</dbReference>
<evidence type="ECO:0000256" key="1">
    <source>
        <dbReference type="ARBA" id="ARBA00009743"/>
    </source>
</evidence>
<dbReference type="PANTHER" id="PTHR11452">
    <property type="entry name" value="ALPHA-GALACTOSIDASE/ALPHA-N-ACETYLGALACTOSAMINIDASE"/>
    <property type="match status" value="1"/>
</dbReference>
<feature type="signal peptide" evidence="4">
    <location>
        <begin position="1"/>
        <end position="22"/>
    </location>
</feature>
<keyword evidence="2" id="KW-0378">Hydrolase</keyword>
<keyword evidence="3" id="KW-0326">Glycosidase</keyword>
<reference evidence="5 6" key="1">
    <citation type="submission" date="2019-03" db="EMBL/GenBank/DDBJ databases">
        <title>Single cell metagenomics reveals metabolic interactions within the superorganism composed of flagellate Streblomastix strix and complex community of Bacteroidetes bacteria on its surface.</title>
        <authorList>
            <person name="Treitli S.C."/>
            <person name="Kolisko M."/>
            <person name="Husnik F."/>
            <person name="Keeling P."/>
            <person name="Hampl V."/>
        </authorList>
    </citation>
    <scope>NUCLEOTIDE SEQUENCE [LARGE SCALE GENOMIC DNA]</scope>
    <source>
        <strain evidence="5">St1</strain>
    </source>
</reference>
<dbReference type="Proteomes" id="UP000324575">
    <property type="component" value="Unassembled WGS sequence"/>
</dbReference>
<evidence type="ECO:0000313" key="5">
    <source>
        <dbReference type="EMBL" id="KAA6301233.1"/>
    </source>
</evidence>
<dbReference type="Gene3D" id="3.20.20.70">
    <property type="entry name" value="Aldolase class I"/>
    <property type="match status" value="1"/>
</dbReference>